<dbReference type="Pfam" id="PF06732">
    <property type="entry name" value="Pescadillo_N"/>
    <property type="match status" value="1"/>
</dbReference>
<dbReference type="Pfam" id="PF16589">
    <property type="entry name" value="BRCT_2"/>
    <property type="match status" value="1"/>
</dbReference>
<evidence type="ECO:0000256" key="5">
    <source>
        <dbReference type="SAM" id="MobiDB-lite"/>
    </source>
</evidence>
<dbReference type="VEuPathDB" id="FungiDB:TAPDE_005311"/>
<dbReference type="OrthoDB" id="10264910at2759"/>
<comment type="similarity">
    <text evidence="4">Belongs to the pescadillo family.</text>
</comment>
<keyword evidence="8" id="KW-1185">Reference proteome</keyword>
<dbReference type="GO" id="GO:0000466">
    <property type="term" value="P:maturation of 5.8S rRNA from tricistronic rRNA transcript (SSU-rRNA, 5.8S rRNA, LSU-rRNA)"/>
    <property type="evidence" value="ECO:0007669"/>
    <property type="project" value="UniProtKB-UniRule"/>
</dbReference>
<dbReference type="STRING" id="1097556.R4XGA1"/>
<feature type="region of interest" description="Disordered" evidence="5">
    <location>
        <begin position="506"/>
        <end position="542"/>
    </location>
</feature>
<dbReference type="AlphaFoldDB" id="R4XGA1"/>
<dbReference type="FunFam" id="3.40.50.10190:FF:000002">
    <property type="entry name" value="Pescadillo homolog"/>
    <property type="match status" value="1"/>
</dbReference>
<dbReference type="SMART" id="SM00292">
    <property type="entry name" value="BRCT"/>
    <property type="match status" value="1"/>
</dbReference>
<organism evidence="7 8">
    <name type="scientific">Taphrina deformans (strain PYCC 5710 / ATCC 11124 / CBS 356.35 / IMI 108563 / JCM 9778 / NBRC 8474)</name>
    <name type="common">Peach leaf curl fungus</name>
    <name type="synonym">Lalaria deformans</name>
    <dbReference type="NCBI Taxonomy" id="1097556"/>
    <lineage>
        <taxon>Eukaryota</taxon>
        <taxon>Fungi</taxon>
        <taxon>Dikarya</taxon>
        <taxon>Ascomycota</taxon>
        <taxon>Taphrinomycotina</taxon>
        <taxon>Taphrinomycetes</taxon>
        <taxon>Taphrinales</taxon>
        <taxon>Taphrinaceae</taxon>
        <taxon>Taphrina</taxon>
    </lineage>
</organism>
<dbReference type="InterPro" id="IPR010613">
    <property type="entry name" value="PES"/>
</dbReference>
<dbReference type="Proteomes" id="UP000013776">
    <property type="component" value="Unassembled WGS sequence"/>
</dbReference>
<name>R4XGA1_TAPDE</name>
<reference evidence="7 8" key="1">
    <citation type="journal article" date="2013" name="MBio">
        <title>Genome sequencing of the plant pathogen Taphrina deformans, the causal agent of peach leaf curl.</title>
        <authorList>
            <person name="Cisse O.H."/>
            <person name="Almeida J.M.G.C.F."/>
            <person name="Fonseca A."/>
            <person name="Kumar A.A."/>
            <person name="Salojaervi J."/>
            <person name="Overmyer K."/>
            <person name="Hauser P.M."/>
            <person name="Pagni M."/>
        </authorList>
    </citation>
    <scope>NUCLEOTIDE SEQUENCE [LARGE SCALE GENOMIC DNA]</scope>
    <source>
        <strain evidence="8">PYCC 5710 / ATCC 11124 / CBS 356.35 / IMI 108563 / JCM 9778 / NBRC 8474</strain>
    </source>
</reference>
<dbReference type="eggNOG" id="KOG2481">
    <property type="taxonomic scope" value="Eukaryota"/>
</dbReference>
<keyword evidence="3 4" id="KW-0539">Nucleus</keyword>
<dbReference type="GO" id="GO:0005654">
    <property type="term" value="C:nucleoplasm"/>
    <property type="evidence" value="ECO:0007669"/>
    <property type="project" value="UniProtKB-SubCell"/>
</dbReference>
<sequence length="600" mass="67381">MAKIKRKGESGAAKNFISRNMAIKKLQVTLADFRRLCILKGIYPREPRNKKKANKGSTAPTTFYYTKDISYLVHEPVLNKFRDHKIFARKLSKALGKQEYNTAKKLEENKPTYTLDHIIKERYPTFIDALRDLDDALSMLFLFASMPTTDKVGATIVANCDRLCREFEHYVIRSKALRKVFLSIKGIYYQAEIKGQDITWLVPYKFSQQVPTDVDFRIMLTFLEFHQTYVGFVNYRLYTELGLVYPPKIDQGKEDEAGGLSSLDVQRKGLAGQDEKVKKLKPKKTSRQIASLDMGRIAESRPEDDEASESEAEENDIDDGEADMDDFSTVAPAPKEGDDEPLPQQATSAPTNLLSNFTFYLSREVPRYSLEFVIKAFGGKVAWDAILGAGSPLVESDGSITHHVCDRPKQEKKYQGRTYVQPQWIYDCINKGKLQPADSYGPGAILPPHLSPFAKIADGAYDPEEAMEEPASDEEEEELDAAADDAVLEIEPEELGAIEAQAELEAEASGVPFSEAQKTVTKKTPKNKVPLLSTAEKSEKEGKELARMMMSNKQKKLYAKMQYSNKAKEDEVANLRKKRKDIAKAGKKASSSKKVASNQS</sequence>
<dbReference type="PROSITE" id="PS50172">
    <property type="entry name" value="BRCT"/>
    <property type="match status" value="1"/>
</dbReference>
<feature type="domain" description="BRCT" evidence="6">
    <location>
        <begin position="349"/>
        <end position="442"/>
    </location>
</feature>
<keyword evidence="1 4" id="KW-0690">Ribosome biogenesis</keyword>
<evidence type="ECO:0000256" key="4">
    <source>
        <dbReference type="HAMAP-Rule" id="MF_03028"/>
    </source>
</evidence>
<dbReference type="PANTHER" id="PTHR12221">
    <property type="entry name" value="PESCADILLO - RELATED"/>
    <property type="match status" value="1"/>
</dbReference>
<dbReference type="Gene3D" id="3.40.50.10190">
    <property type="entry name" value="BRCT domain"/>
    <property type="match status" value="1"/>
</dbReference>
<evidence type="ECO:0000256" key="1">
    <source>
        <dbReference type="ARBA" id="ARBA00022517"/>
    </source>
</evidence>
<comment type="subcellular location">
    <subcellularLocation>
        <location evidence="4">Nucleus</location>
        <location evidence="4">Nucleolus</location>
    </subcellularLocation>
    <subcellularLocation>
        <location evidence="4">Nucleus</location>
        <location evidence="4">Nucleoplasm</location>
    </subcellularLocation>
</comment>
<dbReference type="CDD" id="cd17709">
    <property type="entry name" value="BRCT_pescadillo_like"/>
    <property type="match status" value="1"/>
</dbReference>
<protein>
    <recommendedName>
        <fullName evidence="4">Pescadillo homolog</fullName>
    </recommendedName>
    <alternativeName>
        <fullName evidence="4">Nucleolar protein 7 homolog</fullName>
    </alternativeName>
</protein>
<dbReference type="GO" id="GO:0003723">
    <property type="term" value="F:RNA binding"/>
    <property type="evidence" value="ECO:0007669"/>
    <property type="project" value="TreeGrafter"/>
</dbReference>
<feature type="region of interest" description="Disordered" evidence="5">
    <location>
        <begin position="562"/>
        <end position="600"/>
    </location>
</feature>
<evidence type="ECO:0000256" key="3">
    <source>
        <dbReference type="ARBA" id="ARBA00023242"/>
    </source>
</evidence>
<dbReference type="InterPro" id="IPR036420">
    <property type="entry name" value="BRCT_dom_sf"/>
</dbReference>
<dbReference type="PANTHER" id="PTHR12221:SF6">
    <property type="entry name" value="PESCADILLO HOMOLOG"/>
    <property type="match status" value="1"/>
</dbReference>
<feature type="compositionally biased region" description="Acidic residues" evidence="5">
    <location>
        <begin position="302"/>
        <end position="326"/>
    </location>
</feature>
<keyword evidence="2 4" id="KW-0698">rRNA processing</keyword>
<comment type="function">
    <text evidence="4">Component of the NOP7 complex, which is required for maturation of the 25S and 5.8S ribosomal RNAs and formation of the 60S ribosome.</text>
</comment>
<dbReference type="SUPFAM" id="SSF52113">
    <property type="entry name" value="BRCT domain"/>
    <property type="match status" value="1"/>
</dbReference>
<comment type="caution">
    <text evidence="7">The sequence shown here is derived from an EMBL/GenBank/DDBJ whole genome shotgun (WGS) entry which is preliminary data.</text>
</comment>
<feature type="compositionally biased region" description="Basic residues" evidence="5">
    <location>
        <begin position="575"/>
        <end position="591"/>
    </location>
</feature>
<comment type="subunit">
    <text evidence="4">Component of the NOP7 complex, composed of ERB1, NOP7 and YTM1. Within the NOP7 complex ERB1 appears to interact directly with NOP7 and YTM1. The NOP7 complex also associates with the 66S pre-ribosome.</text>
</comment>
<dbReference type="GO" id="GO:0000463">
    <property type="term" value="P:maturation of LSU-rRNA from tricistronic rRNA transcript (SSU-rRNA, 5.8S rRNA, LSU-rRNA)"/>
    <property type="evidence" value="ECO:0007669"/>
    <property type="project" value="UniProtKB-UniRule"/>
</dbReference>
<dbReference type="GO" id="GO:0043021">
    <property type="term" value="F:ribonucleoprotein complex binding"/>
    <property type="evidence" value="ECO:0007669"/>
    <property type="project" value="UniProtKB-UniRule"/>
</dbReference>
<accession>R4XGA1</accession>
<dbReference type="GO" id="GO:0030687">
    <property type="term" value="C:preribosome, large subunit precursor"/>
    <property type="evidence" value="ECO:0007669"/>
    <property type="project" value="UniProtKB-UniRule"/>
</dbReference>
<evidence type="ECO:0000313" key="8">
    <source>
        <dbReference type="Proteomes" id="UP000013776"/>
    </source>
</evidence>
<dbReference type="HAMAP" id="MF_03028">
    <property type="entry name" value="Pescadillo"/>
    <property type="match status" value="1"/>
</dbReference>
<dbReference type="EMBL" id="CAHR02000306">
    <property type="protein sequence ID" value="CCG84785.1"/>
    <property type="molecule type" value="Genomic_DNA"/>
</dbReference>
<evidence type="ECO:0000259" key="6">
    <source>
        <dbReference type="PROSITE" id="PS50172"/>
    </source>
</evidence>
<evidence type="ECO:0000256" key="2">
    <source>
        <dbReference type="ARBA" id="ARBA00022552"/>
    </source>
</evidence>
<dbReference type="GO" id="GO:0070545">
    <property type="term" value="C:PeBoW complex"/>
    <property type="evidence" value="ECO:0007669"/>
    <property type="project" value="TreeGrafter"/>
</dbReference>
<dbReference type="InterPro" id="IPR001357">
    <property type="entry name" value="BRCT_dom"/>
</dbReference>
<proteinExistence type="inferred from homology"/>
<feature type="region of interest" description="Disordered" evidence="5">
    <location>
        <begin position="273"/>
        <end position="349"/>
    </location>
</feature>
<evidence type="ECO:0000313" key="7">
    <source>
        <dbReference type="EMBL" id="CCG84785.1"/>
    </source>
</evidence>
<gene>
    <name evidence="4" type="primary">NOP7</name>
    <name evidence="7" type="ORF">TAPDE_005311</name>
</gene>